<dbReference type="InterPro" id="IPR018062">
    <property type="entry name" value="HTH_AraC-typ_CS"/>
</dbReference>
<evidence type="ECO:0000259" key="4">
    <source>
        <dbReference type="PROSITE" id="PS01124"/>
    </source>
</evidence>
<dbReference type="PRINTS" id="PR00032">
    <property type="entry name" value="HTHARAC"/>
</dbReference>
<dbReference type="PROSITE" id="PS01124">
    <property type="entry name" value="HTH_ARAC_FAMILY_2"/>
    <property type="match status" value="1"/>
</dbReference>
<dbReference type="InterPro" id="IPR018060">
    <property type="entry name" value="HTH_AraC"/>
</dbReference>
<reference evidence="5 6" key="1">
    <citation type="submission" date="2016-10" db="EMBL/GenBank/DDBJ databases">
        <title>Flavobacterium gilvum sp. nov., isolated from stream water.</title>
        <authorList>
            <person name="Shin S.-K."/>
            <person name="Cho Y.-J."/>
            <person name="Yi H."/>
        </authorList>
    </citation>
    <scope>NUCLEOTIDE SEQUENCE [LARGE SCALE GENOMIC DNA]</scope>
    <source>
        <strain evidence="5 6">EM1308</strain>
    </source>
</reference>
<evidence type="ECO:0000313" key="5">
    <source>
        <dbReference type="EMBL" id="AOW11346.1"/>
    </source>
</evidence>
<evidence type="ECO:0000256" key="2">
    <source>
        <dbReference type="ARBA" id="ARBA00023125"/>
    </source>
</evidence>
<dbReference type="InterPro" id="IPR020449">
    <property type="entry name" value="Tscrpt_reg_AraC-type_HTH"/>
</dbReference>
<dbReference type="KEGG" id="fgl:EM308_10710"/>
<dbReference type="Gene3D" id="2.60.120.280">
    <property type="entry name" value="Regulatory protein AraC"/>
    <property type="match status" value="1"/>
</dbReference>
<dbReference type="AlphaFoldDB" id="A0AAC9I8B3"/>
<dbReference type="PANTHER" id="PTHR43280:SF30">
    <property type="entry name" value="MMSAB OPERON REGULATORY PROTEIN"/>
    <property type="match status" value="1"/>
</dbReference>
<dbReference type="InterPro" id="IPR037923">
    <property type="entry name" value="HTH-like"/>
</dbReference>
<dbReference type="EMBL" id="CP017479">
    <property type="protein sequence ID" value="AOW11346.1"/>
    <property type="molecule type" value="Genomic_DNA"/>
</dbReference>
<feature type="domain" description="HTH araC/xylS-type" evidence="4">
    <location>
        <begin position="197"/>
        <end position="295"/>
    </location>
</feature>
<dbReference type="SUPFAM" id="SSF46689">
    <property type="entry name" value="Homeodomain-like"/>
    <property type="match status" value="2"/>
</dbReference>
<dbReference type="Gene3D" id="1.10.10.60">
    <property type="entry name" value="Homeodomain-like"/>
    <property type="match status" value="2"/>
</dbReference>
<dbReference type="InterPro" id="IPR009057">
    <property type="entry name" value="Homeodomain-like_sf"/>
</dbReference>
<dbReference type="GO" id="GO:0043565">
    <property type="term" value="F:sequence-specific DNA binding"/>
    <property type="evidence" value="ECO:0007669"/>
    <property type="project" value="InterPro"/>
</dbReference>
<keyword evidence="2" id="KW-0238">DNA-binding</keyword>
<proteinExistence type="predicted"/>
<dbReference type="Pfam" id="PF02311">
    <property type="entry name" value="AraC_binding"/>
    <property type="match status" value="1"/>
</dbReference>
<accession>A0AAC9I8B3</accession>
<dbReference type="Pfam" id="PF12833">
    <property type="entry name" value="HTH_18"/>
    <property type="match status" value="1"/>
</dbReference>
<dbReference type="InterPro" id="IPR003313">
    <property type="entry name" value="AraC-bd"/>
</dbReference>
<dbReference type="RefSeq" id="WP_035640493.1">
    <property type="nucleotide sequence ID" value="NZ_CP017479.1"/>
</dbReference>
<evidence type="ECO:0000256" key="3">
    <source>
        <dbReference type="ARBA" id="ARBA00023163"/>
    </source>
</evidence>
<dbReference type="CDD" id="cd06986">
    <property type="entry name" value="cupin_MmsR-like_N"/>
    <property type="match status" value="1"/>
</dbReference>
<dbReference type="PROSITE" id="PS00041">
    <property type="entry name" value="HTH_ARAC_FAMILY_1"/>
    <property type="match status" value="1"/>
</dbReference>
<dbReference type="SMART" id="SM00342">
    <property type="entry name" value="HTH_ARAC"/>
    <property type="match status" value="1"/>
</dbReference>
<organism evidence="5 6">
    <name type="scientific">Flavobacterium gilvum</name>
    <dbReference type="NCBI Taxonomy" id="1492737"/>
    <lineage>
        <taxon>Bacteria</taxon>
        <taxon>Pseudomonadati</taxon>
        <taxon>Bacteroidota</taxon>
        <taxon>Flavobacteriia</taxon>
        <taxon>Flavobacteriales</taxon>
        <taxon>Flavobacteriaceae</taxon>
        <taxon>Flavobacterium</taxon>
    </lineage>
</organism>
<evidence type="ECO:0000256" key="1">
    <source>
        <dbReference type="ARBA" id="ARBA00023015"/>
    </source>
</evidence>
<dbReference type="SUPFAM" id="SSF51215">
    <property type="entry name" value="Regulatory protein AraC"/>
    <property type="match status" value="1"/>
</dbReference>
<keyword evidence="3" id="KW-0804">Transcription</keyword>
<dbReference type="GO" id="GO:0003700">
    <property type="term" value="F:DNA-binding transcription factor activity"/>
    <property type="evidence" value="ECO:0007669"/>
    <property type="project" value="InterPro"/>
</dbReference>
<dbReference type="Proteomes" id="UP000175968">
    <property type="component" value="Chromosome"/>
</dbReference>
<sequence length="298" mass="34695">MAKIRDGFMGERAVVLPIPIIEDFRKTDLGSLLYITDIGFYPKASFHFRKRKKEEASQYILIYVIEGEGWFELENQRQKVSASQVFVLPKEKAHSYGSDLNNPWTIYWCHFDGGKAAFFAEGLQKPLLIPAEKDSRIEYQFKLFEEIFSTLKNGFNKENLEFSITAFFYFLGSLKYLGTFRAGTSVNEEEQQLDMVDNAIHYMRENVRKRITLKQVADYVGFSTSHFSAKFQEKTGYSPLNYHIHLKIQEACHYLDFSDMKINQISMLVGFDDPFYFTRLFGKTMGSSPSDYRKKEKG</sequence>
<gene>
    <name evidence="5" type="ORF">EM308_10710</name>
</gene>
<keyword evidence="1" id="KW-0805">Transcription regulation</keyword>
<protein>
    <submittedName>
        <fullName evidence="5">AraC family transcriptional regulator</fullName>
    </submittedName>
</protein>
<evidence type="ECO:0000313" key="6">
    <source>
        <dbReference type="Proteomes" id="UP000175968"/>
    </source>
</evidence>
<dbReference type="PANTHER" id="PTHR43280">
    <property type="entry name" value="ARAC-FAMILY TRANSCRIPTIONAL REGULATOR"/>
    <property type="match status" value="1"/>
</dbReference>
<name>A0AAC9I8B3_9FLAO</name>
<keyword evidence="6" id="KW-1185">Reference proteome</keyword>